<evidence type="ECO:0000313" key="1">
    <source>
        <dbReference type="EMBL" id="GLK89987.1"/>
    </source>
</evidence>
<dbReference type="Proteomes" id="UP001143328">
    <property type="component" value="Unassembled WGS sequence"/>
</dbReference>
<protein>
    <submittedName>
        <fullName evidence="1">Uncharacterized protein</fullName>
    </submittedName>
</protein>
<reference evidence="1" key="2">
    <citation type="submission" date="2023-01" db="EMBL/GenBank/DDBJ databases">
        <authorList>
            <person name="Sun Q."/>
            <person name="Evtushenko L."/>
        </authorList>
    </citation>
    <scope>NUCLEOTIDE SEQUENCE</scope>
    <source>
        <strain evidence="1">VKM B-2935</strain>
    </source>
</reference>
<dbReference type="AlphaFoldDB" id="A0A9W6K711"/>
<sequence length="69" mass="7413">MPDLSQGLGRGCLPERVSSVLGSERVAPWIYGHGHTAVDCQHLGTRIVCNLRGHPGEHTGFNPELIIGL</sequence>
<name>A0A9W6K711_9PSED</name>
<organism evidence="1 2">
    <name type="scientific">Pseudomonas turukhanskensis</name>
    <dbReference type="NCBI Taxonomy" id="1806536"/>
    <lineage>
        <taxon>Bacteria</taxon>
        <taxon>Pseudomonadati</taxon>
        <taxon>Pseudomonadota</taxon>
        <taxon>Gammaproteobacteria</taxon>
        <taxon>Pseudomonadales</taxon>
        <taxon>Pseudomonadaceae</taxon>
        <taxon>Pseudomonas</taxon>
    </lineage>
</organism>
<dbReference type="RefSeq" id="WP_271196176.1">
    <property type="nucleotide sequence ID" value="NZ_BSFN01000008.1"/>
</dbReference>
<evidence type="ECO:0000313" key="2">
    <source>
        <dbReference type="Proteomes" id="UP001143328"/>
    </source>
</evidence>
<comment type="caution">
    <text evidence="1">The sequence shown here is derived from an EMBL/GenBank/DDBJ whole genome shotgun (WGS) entry which is preliminary data.</text>
</comment>
<proteinExistence type="predicted"/>
<accession>A0A9W6K711</accession>
<dbReference type="EMBL" id="BSFN01000008">
    <property type="protein sequence ID" value="GLK89987.1"/>
    <property type="molecule type" value="Genomic_DNA"/>
</dbReference>
<keyword evidence="2" id="KW-1185">Reference proteome</keyword>
<gene>
    <name evidence="1" type="ORF">GCM10017655_30490</name>
</gene>
<reference evidence="1" key="1">
    <citation type="journal article" date="2014" name="Int. J. Syst. Evol. Microbiol.">
        <title>Complete genome sequence of Corynebacterium casei LMG S-19264T (=DSM 44701T), isolated from a smear-ripened cheese.</title>
        <authorList>
            <consortium name="US DOE Joint Genome Institute (JGI-PGF)"/>
            <person name="Walter F."/>
            <person name="Albersmeier A."/>
            <person name="Kalinowski J."/>
            <person name="Ruckert C."/>
        </authorList>
    </citation>
    <scope>NUCLEOTIDE SEQUENCE</scope>
    <source>
        <strain evidence="1">VKM B-2935</strain>
    </source>
</reference>